<keyword evidence="2" id="KW-0472">Membrane</keyword>
<evidence type="ECO:0000259" key="7">
    <source>
        <dbReference type="PROSITE" id="PS51484"/>
    </source>
</evidence>
<dbReference type="Proteomes" id="UP000008635">
    <property type="component" value="Chromosome"/>
</dbReference>
<evidence type="ECO:0000256" key="5">
    <source>
        <dbReference type="SAM" id="MobiDB-lite"/>
    </source>
</evidence>
<gene>
    <name evidence="8" type="ordered locus">Deima_1170</name>
</gene>
<keyword evidence="2" id="KW-1003">Cell membrane</keyword>
<dbReference type="SUPFAM" id="SSF51126">
    <property type="entry name" value="Pectin lyase-like"/>
    <property type="match status" value="1"/>
</dbReference>
<reference evidence="8 9" key="1">
    <citation type="journal article" date="2011" name="Stand. Genomic Sci.">
        <title>Complete genome sequence of Deinococcus maricopensis type strain (LB-34).</title>
        <authorList>
            <person name="Pukall R."/>
            <person name="Zeytun A."/>
            <person name="Lucas S."/>
            <person name="Lapidus A."/>
            <person name="Hammon N."/>
            <person name="Deshpande S."/>
            <person name="Nolan M."/>
            <person name="Cheng J.F."/>
            <person name="Pitluck S."/>
            <person name="Liolios K."/>
            <person name="Pagani I."/>
            <person name="Mikhailova N."/>
            <person name="Ivanova N."/>
            <person name="Mavromatis K."/>
            <person name="Pati A."/>
            <person name="Tapia R."/>
            <person name="Han C."/>
            <person name="Goodwin L."/>
            <person name="Chen A."/>
            <person name="Palaniappan K."/>
            <person name="Land M."/>
            <person name="Hauser L."/>
            <person name="Chang Y.J."/>
            <person name="Jeffries C.D."/>
            <person name="Brambilla E.M."/>
            <person name="Rohde M."/>
            <person name="Goker M."/>
            <person name="Detter J.C."/>
            <person name="Woyke T."/>
            <person name="Bristow J."/>
            <person name="Eisen J.A."/>
            <person name="Markowitz V."/>
            <person name="Hugenholtz P."/>
            <person name="Kyrpides N.C."/>
            <person name="Klenk H.P."/>
        </authorList>
    </citation>
    <scope>NUCLEOTIDE SEQUENCE [LARGE SCALE GENOMIC DNA]</scope>
    <source>
        <strain evidence="9">DSM 21211 / LMG 22137 / NRRL B-23946 / LB-34</strain>
    </source>
</reference>
<dbReference type="HOGENOM" id="CLU_005606_0_0_0"/>
<evidence type="ECO:0000256" key="2">
    <source>
        <dbReference type="ARBA" id="ARBA00022475"/>
    </source>
</evidence>
<dbReference type="InterPro" id="IPR052387">
    <property type="entry name" value="Fibrocystin"/>
</dbReference>
<keyword evidence="4" id="KW-0325">Glycoprotein</keyword>
<sequence length="840" mass="89309" precursor="true">MKNRMILVCSLALLLSACGNSSTTGEAPSTPPTTPPGSSAPVLTPPAATPTPATTARWSDPAVWPSGHVPAEGETVTVPAGQTLLLDVSPPRLAGLTIPTGSALVFKDADLDLRTDWIMVHGTLAAGTESQPLTHQATITLTNATPGEDVMGMGDRVIGVMGGTLDLHGENRTAWTRLARTATKGATELQLQEAPSWRPGDTLAIASTDYDPAQTEVVTVQKVSGALVTLSTPLKYTHWASTETYGAQSTDERAEVGLLSRNVVVRGDTDSVNSGIGGQIMVMQGSTARIEGAELTRMGQRNTLRRYPIHFHMAGSMRSSYVRGNSLHELFNRCLTVHGTNDLLVQRNVTHDVVGHCFFMEDGAETGNTFDSNLAMFVRKPDSKRGETPLLTSDKNPAAFWITNPANTYVGNVAAGVQGFGFWYAMPTHPTGLSAANGADTWPRRTPLTAFRNNTAHSTDGTGLNVDNGNGADGTTTETFSYTPRTTPADAKSAPVEAVFENFTAYKNRVRGVWLRGDAQRVRGGVLSDNAIGATFAANNVEVEGTLFVGETSNAGAPASWEKTGEGGRSLPQPWDAAFPIRGFEFYDGTVTARNVTFAKYLPNAVRPASGLGYNRRNAFPLSPMNSASGLTWLDSSNHVWLETPLADKDGDKAATFRDADGSVTGTAGKYVVATSPLLNAGDCARRDAWNASVCSGPFGRFWLQAVSAEALGDITVTGAGGTLSLHGTPGTTPTYSTTLPVSGQYALNLPGSAHMRLGFQYVTPGQTLRLTLPFSGTPRVYRDWWIDNKNLLRRVTPAELDATTGDAYAQDGNILYLKLVVKDKATSATLDVCTTDLCK</sequence>
<dbReference type="InterPro" id="IPR019316">
    <property type="entry name" value="G8_domain"/>
</dbReference>
<dbReference type="eggNOG" id="COG3794">
    <property type="taxonomic scope" value="Bacteria"/>
</dbReference>
<name>E8U6Y3_DEIML</name>
<evidence type="ECO:0000313" key="9">
    <source>
        <dbReference type="Proteomes" id="UP000008635"/>
    </source>
</evidence>
<dbReference type="InterPro" id="IPR012334">
    <property type="entry name" value="Pectin_lyas_fold"/>
</dbReference>
<dbReference type="PROSITE" id="PS51484">
    <property type="entry name" value="G8"/>
    <property type="match status" value="1"/>
</dbReference>
<comment type="subcellular location">
    <subcellularLocation>
        <location evidence="1">Cell membrane</location>
    </subcellularLocation>
</comment>
<evidence type="ECO:0000256" key="3">
    <source>
        <dbReference type="ARBA" id="ARBA00022729"/>
    </source>
</evidence>
<feature type="chain" id="PRO_5003231714" evidence="6">
    <location>
        <begin position="22"/>
        <end position="840"/>
    </location>
</feature>
<dbReference type="InterPro" id="IPR011050">
    <property type="entry name" value="Pectin_lyase_fold/virulence"/>
</dbReference>
<keyword evidence="3 6" id="KW-0732">Signal</keyword>
<evidence type="ECO:0000313" key="8">
    <source>
        <dbReference type="EMBL" id="ADV66822.1"/>
    </source>
</evidence>
<dbReference type="KEGG" id="dmr:Deima_1170"/>
<dbReference type="STRING" id="709986.Deima_1170"/>
<accession>E8U6Y3</accession>
<reference evidence="9" key="2">
    <citation type="submission" date="2011-01" db="EMBL/GenBank/DDBJ databases">
        <title>The complete genome of Deinococcus maricopensis DSM 21211.</title>
        <authorList>
            <consortium name="US DOE Joint Genome Institute (JGI-PGF)"/>
            <person name="Lucas S."/>
            <person name="Copeland A."/>
            <person name="Lapidus A."/>
            <person name="Goodwin L."/>
            <person name="Pitluck S."/>
            <person name="Kyrpides N."/>
            <person name="Mavromatis K."/>
            <person name="Pagani I."/>
            <person name="Ivanova N."/>
            <person name="Ovchinnikova G."/>
            <person name="Zeytun A."/>
            <person name="Detter J.C."/>
            <person name="Han C."/>
            <person name="Land M."/>
            <person name="Hauser L."/>
            <person name="Markowitz V."/>
            <person name="Cheng J.-F."/>
            <person name="Hugenholtz P."/>
            <person name="Woyke T."/>
            <person name="Wu D."/>
            <person name="Pukall R."/>
            <person name="Gehrich-Schroeter G."/>
            <person name="Brambilla E."/>
            <person name="Klenk H.-P."/>
            <person name="Eisen J.A."/>
        </authorList>
    </citation>
    <scope>NUCLEOTIDE SEQUENCE [LARGE SCALE GENOMIC DNA]</scope>
    <source>
        <strain evidence="9">DSM 21211 / LMG 22137 / NRRL B-23946 / LB-34</strain>
    </source>
</reference>
<evidence type="ECO:0000256" key="6">
    <source>
        <dbReference type="SAM" id="SignalP"/>
    </source>
</evidence>
<feature type="domain" description="G8" evidence="7">
    <location>
        <begin position="62"/>
        <end position="180"/>
    </location>
</feature>
<dbReference type="SMART" id="SM01225">
    <property type="entry name" value="G8"/>
    <property type="match status" value="1"/>
</dbReference>
<protein>
    <submittedName>
        <fullName evidence="8">G8 domain-containing protein</fullName>
    </submittedName>
</protein>
<feature type="region of interest" description="Disordered" evidence="5">
    <location>
        <begin position="452"/>
        <end position="472"/>
    </location>
</feature>
<proteinExistence type="predicted"/>
<dbReference type="PROSITE" id="PS51257">
    <property type="entry name" value="PROKAR_LIPOPROTEIN"/>
    <property type="match status" value="1"/>
</dbReference>
<dbReference type="AlphaFoldDB" id="E8U6Y3"/>
<dbReference type="PANTHER" id="PTHR46769:SF2">
    <property type="entry name" value="FIBROCYSTIN-L ISOFORM 2 PRECURSOR-RELATED"/>
    <property type="match status" value="1"/>
</dbReference>
<dbReference type="Pfam" id="PF10162">
    <property type="entry name" value="G8"/>
    <property type="match status" value="1"/>
</dbReference>
<evidence type="ECO:0000256" key="4">
    <source>
        <dbReference type="ARBA" id="ARBA00023180"/>
    </source>
</evidence>
<feature type="signal peptide" evidence="6">
    <location>
        <begin position="1"/>
        <end position="21"/>
    </location>
</feature>
<dbReference type="PANTHER" id="PTHR46769">
    <property type="entry name" value="POLYCYSTIC KIDNEY AND HEPATIC DISEASE 1 (AUTOSOMAL RECESSIVE)-LIKE 1"/>
    <property type="match status" value="1"/>
</dbReference>
<dbReference type="RefSeq" id="WP_013556327.1">
    <property type="nucleotide sequence ID" value="NC_014958.1"/>
</dbReference>
<dbReference type="GO" id="GO:0005886">
    <property type="term" value="C:plasma membrane"/>
    <property type="evidence" value="ECO:0007669"/>
    <property type="project" value="UniProtKB-SubCell"/>
</dbReference>
<dbReference type="OrthoDB" id="9815414at2"/>
<feature type="region of interest" description="Disordered" evidence="5">
    <location>
        <begin position="20"/>
        <end position="59"/>
    </location>
</feature>
<dbReference type="EMBL" id="CP002454">
    <property type="protein sequence ID" value="ADV66822.1"/>
    <property type="molecule type" value="Genomic_DNA"/>
</dbReference>
<dbReference type="Gene3D" id="2.160.20.10">
    <property type="entry name" value="Single-stranded right-handed beta-helix, Pectin lyase-like"/>
    <property type="match status" value="1"/>
</dbReference>
<evidence type="ECO:0000256" key="1">
    <source>
        <dbReference type="ARBA" id="ARBA00004236"/>
    </source>
</evidence>
<organism evidence="8 9">
    <name type="scientific">Deinococcus maricopensis (strain DSM 21211 / LMG 22137 / NRRL B-23946 / LB-34)</name>
    <dbReference type="NCBI Taxonomy" id="709986"/>
    <lineage>
        <taxon>Bacteria</taxon>
        <taxon>Thermotogati</taxon>
        <taxon>Deinococcota</taxon>
        <taxon>Deinococci</taxon>
        <taxon>Deinococcales</taxon>
        <taxon>Deinococcaceae</taxon>
        <taxon>Deinococcus</taxon>
    </lineage>
</organism>
<dbReference type="Pfam" id="PF24606">
    <property type="entry name" value="CEMIP_beta-hel"/>
    <property type="match status" value="1"/>
</dbReference>
<keyword evidence="9" id="KW-1185">Reference proteome</keyword>
<dbReference type="InterPro" id="IPR055401">
    <property type="entry name" value="CEMIP_beta-hel_dom"/>
</dbReference>